<dbReference type="Pfam" id="PF00578">
    <property type="entry name" value="AhpC-TSA"/>
    <property type="match status" value="1"/>
</dbReference>
<dbReference type="PANTHER" id="PTHR42852:SF6">
    <property type="entry name" value="THIOL:DISULFIDE INTERCHANGE PROTEIN DSBE"/>
    <property type="match status" value="1"/>
</dbReference>
<dbReference type="InterPro" id="IPR013766">
    <property type="entry name" value="Thioredoxin_domain"/>
</dbReference>
<evidence type="ECO:0000313" key="7">
    <source>
        <dbReference type="EMBL" id="NEN24164.1"/>
    </source>
</evidence>
<dbReference type="GO" id="GO:0016491">
    <property type="term" value="F:oxidoreductase activity"/>
    <property type="evidence" value="ECO:0007669"/>
    <property type="project" value="InterPro"/>
</dbReference>
<evidence type="ECO:0000256" key="5">
    <source>
        <dbReference type="SAM" id="SignalP"/>
    </source>
</evidence>
<keyword evidence="8" id="KW-1185">Reference proteome</keyword>
<evidence type="ECO:0000256" key="3">
    <source>
        <dbReference type="ARBA" id="ARBA00023157"/>
    </source>
</evidence>
<organism evidence="7 8">
    <name type="scientific">Cryomorpha ignava</name>
    <dbReference type="NCBI Taxonomy" id="101383"/>
    <lineage>
        <taxon>Bacteria</taxon>
        <taxon>Pseudomonadati</taxon>
        <taxon>Bacteroidota</taxon>
        <taxon>Flavobacteriia</taxon>
        <taxon>Flavobacteriales</taxon>
        <taxon>Cryomorphaceae</taxon>
        <taxon>Cryomorpha</taxon>
    </lineage>
</organism>
<dbReference type="InterPro" id="IPR050553">
    <property type="entry name" value="Thioredoxin_ResA/DsbE_sf"/>
</dbReference>
<accession>A0A7K3WRQ5</accession>
<gene>
    <name evidence="7" type="ORF">G3O08_11690</name>
</gene>
<keyword evidence="4" id="KW-0676">Redox-active center</keyword>
<keyword evidence="5" id="KW-0732">Signal</keyword>
<feature type="signal peptide" evidence="5">
    <location>
        <begin position="1"/>
        <end position="19"/>
    </location>
</feature>
<feature type="domain" description="Thioredoxin" evidence="6">
    <location>
        <begin position="320"/>
        <end position="481"/>
    </location>
</feature>
<dbReference type="AlphaFoldDB" id="A0A7K3WRQ5"/>
<dbReference type="EMBL" id="JAAGVY010000021">
    <property type="protein sequence ID" value="NEN24164.1"/>
    <property type="molecule type" value="Genomic_DNA"/>
</dbReference>
<dbReference type="PANTHER" id="PTHR42852">
    <property type="entry name" value="THIOL:DISULFIDE INTERCHANGE PROTEIN DSBE"/>
    <property type="match status" value="1"/>
</dbReference>
<keyword evidence="2" id="KW-0201">Cytochrome c-type biogenesis</keyword>
<evidence type="ECO:0000259" key="6">
    <source>
        <dbReference type="PROSITE" id="PS51352"/>
    </source>
</evidence>
<comment type="caution">
    <text evidence="7">The sequence shown here is derived from an EMBL/GenBank/DDBJ whole genome shotgun (WGS) entry which is preliminary data.</text>
</comment>
<reference evidence="7 8" key="1">
    <citation type="submission" date="2020-02" db="EMBL/GenBank/DDBJ databases">
        <title>Out from the shadows clarifying the taxonomy of the family Cryomorphaceae and related taxa by utilizing the GTDB taxonomic framework.</title>
        <authorList>
            <person name="Bowman J.P."/>
        </authorList>
    </citation>
    <scope>NUCLEOTIDE SEQUENCE [LARGE SCALE GENOMIC DNA]</scope>
    <source>
        <strain evidence="7 8">QSSC 1-22</strain>
    </source>
</reference>
<evidence type="ECO:0000256" key="2">
    <source>
        <dbReference type="ARBA" id="ARBA00022748"/>
    </source>
</evidence>
<dbReference type="Gene3D" id="3.40.30.10">
    <property type="entry name" value="Glutaredoxin"/>
    <property type="match status" value="1"/>
</dbReference>
<dbReference type="CDD" id="cd02966">
    <property type="entry name" value="TlpA_like_family"/>
    <property type="match status" value="1"/>
</dbReference>
<dbReference type="InterPro" id="IPR000866">
    <property type="entry name" value="AhpC/TSA"/>
</dbReference>
<name>A0A7K3WRQ5_9FLAO</name>
<dbReference type="Proteomes" id="UP000486602">
    <property type="component" value="Unassembled WGS sequence"/>
</dbReference>
<keyword evidence="3" id="KW-1015">Disulfide bond</keyword>
<dbReference type="GO" id="GO:0030313">
    <property type="term" value="C:cell envelope"/>
    <property type="evidence" value="ECO:0007669"/>
    <property type="project" value="UniProtKB-SubCell"/>
</dbReference>
<feature type="chain" id="PRO_5029788998" evidence="5">
    <location>
        <begin position="20"/>
        <end position="482"/>
    </location>
</feature>
<dbReference type="RefSeq" id="WP_163285559.1">
    <property type="nucleotide sequence ID" value="NZ_JAAGVY010000021.1"/>
</dbReference>
<dbReference type="SUPFAM" id="SSF52833">
    <property type="entry name" value="Thioredoxin-like"/>
    <property type="match status" value="1"/>
</dbReference>
<protein>
    <submittedName>
        <fullName evidence="7">DUF5106 domain-containing protein</fullName>
    </submittedName>
</protein>
<sequence length="482" mass="55705">MKRIILLSIGLISITPLFAQTNPYKFQVENVKDTVVYLANYYGDKLYYSDTAYTDVNGNFSFKAIPENNQGKYAVVIPGPKYFDIIIADNEEINIKTDTTDLINNITVLKSQNNKVMYEYMHFLTERRGEREKLVSSLEENEGNEEAQKAIKDEYSVLNDQVIAYQKKTASDNQPLFVAKEIMMSVDPEVPKELQADQSSGYFYFKDHYFDNINLKDDRIVRTSIFHNKLDNYLNKTLIQNPDSIVASVDKLISKLDRGSEVFKYVVHYTTYNFETSKIMGMDKVFVHMVDTYYKDDIAFWMDTDKIKKIQEKADEKRNTLIGMAAPELILMDTSGTWISTYKDVNTKYTLLFFYDPDCGHCKKETPKLVEFYKTHSPKNITVFAVSSNHDEKWKKFIQKNEMAFYNVSIPAQAYSDAEYATRLITSGTTTYKSLKYQETFDVVTTPKILLLDENHVIVAKDIGVEQVEGFITRFEESLSAQ</sequence>
<evidence type="ECO:0000256" key="4">
    <source>
        <dbReference type="ARBA" id="ARBA00023284"/>
    </source>
</evidence>
<evidence type="ECO:0000313" key="8">
    <source>
        <dbReference type="Proteomes" id="UP000486602"/>
    </source>
</evidence>
<evidence type="ECO:0000256" key="1">
    <source>
        <dbReference type="ARBA" id="ARBA00004196"/>
    </source>
</evidence>
<dbReference type="GO" id="GO:0016209">
    <property type="term" value="F:antioxidant activity"/>
    <property type="evidence" value="ECO:0007669"/>
    <property type="project" value="InterPro"/>
</dbReference>
<dbReference type="Pfam" id="PF17127">
    <property type="entry name" value="DUF5106"/>
    <property type="match status" value="1"/>
</dbReference>
<dbReference type="PROSITE" id="PS51352">
    <property type="entry name" value="THIOREDOXIN_2"/>
    <property type="match status" value="1"/>
</dbReference>
<dbReference type="InterPro" id="IPR033395">
    <property type="entry name" value="DUF5106"/>
</dbReference>
<dbReference type="GO" id="GO:0017004">
    <property type="term" value="P:cytochrome complex assembly"/>
    <property type="evidence" value="ECO:0007669"/>
    <property type="project" value="UniProtKB-KW"/>
</dbReference>
<comment type="subcellular location">
    <subcellularLocation>
        <location evidence="1">Cell envelope</location>
    </subcellularLocation>
</comment>
<dbReference type="InterPro" id="IPR036249">
    <property type="entry name" value="Thioredoxin-like_sf"/>
</dbReference>
<proteinExistence type="predicted"/>